<dbReference type="AlphaFoldDB" id="A0A919BSZ3"/>
<sequence>MTAMLSAQASHCPVSPPRPEPAIVMRSNQRIHAPRLRVSRDGLTYDGAGPADRDPEGFLWPQVIGPETGRYLYADVNPVKQRLAMQSPRQLLCQVGMGPATRTAAGVLWLVPKAIGTAQDPVHPRWPEIRTTEPPVCAFHAPHAARDCKRMRRFGYGAFFVREAELVAVEGTVYRPSPAGGIHVFKGAVCELDPSDQEEQPENTVDPRFMLARHLVRHLRGMTPVDLSDPDLCLNAVPCNQEEG</sequence>
<organism evidence="2 3">
    <name type="scientific">Streptomyces filamentosus</name>
    <name type="common">Streptomyces roseosporus</name>
    <dbReference type="NCBI Taxonomy" id="67294"/>
    <lineage>
        <taxon>Bacteria</taxon>
        <taxon>Bacillati</taxon>
        <taxon>Actinomycetota</taxon>
        <taxon>Actinomycetes</taxon>
        <taxon>Kitasatosporales</taxon>
        <taxon>Streptomycetaceae</taxon>
        <taxon>Streptomyces</taxon>
    </lineage>
</organism>
<accession>A0A919BSZ3</accession>
<gene>
    <name evidence="2" type="ORF">GCM10017667_53000</name>
</gene>
<proteinExistence type="predicted"/>
<feature type="region of interest" description="Disordered" evidence="1">
    <location>
        <begin position="1"/>
        <end position="21"/>
    </location>
</feature>
<comment type="caution">
    <text evidence="2">The sequence shown here is derived from an EMBL/GenBank/DDBJ whole genome shotgun (WGS) entry which is preliminary data.</text>
</comment>
<dbReference type="RefSeq" id="WP_229915628.1">
    <property type="nucleotide sequence ID" value="NZ_BNBE01000002.1"/>
</dbReference>
<reference evidence="2" key="1">
    <citation type="journal article" date="2014" name="Int. J. Syst. Evol. Microbiol.">
        <title>Complete genome sequence of Corynebacterium casei LMG S-19264T (=DSM 44701T), isolated from a smear-ripened cheese.</title>
        <authorList>
            <consortium name="US DOE Joint Genome Institute (JGI-PGF)"/>
            <person name="Walter F."/>
            <person name="Albersmeier A."/>
            <person name="Kalinowski J."/>
            <person name="Ruckert C."/>
        </authorList>
    </citation>
    <scope>NUCLEOTIDE SEQUENCE</scope>
    <source>
        <strain evidence="2">JCM 4122</strain>
    </source>
</reference>
<evidence type="ECO:0000313" key="3">
    <source>
        <dbReference type="Proteomes" id="UP000632849"/>
    </source>
</evidence>
<dbReference type="Proteomes" id="UP000632849">
    <property type="component" value="Unassembled WGS sequence"/>
</dbReference>
<protein>
    <submittedName>
        <fullName evidence="2">Uncharacterized protein</fullName>
    </submittedName>
</protein>
<name>A0A919BSZ3_STRFL</name>
<keyword evidence="3" id="KW-1185">Reference proteome</keyword>
<evidence type="ECO:0000256" key="1">
    <source>
        <dbReference type="SAM" id="MobiDB-lite"/>
    </source>
</evidence>
<reference evidence="2" key="2">
    <citation type="submission" date="2020-09" db="EMBL/GenBank/DDBJ databases">
        <authorList>
            <person name="Sun Q."/>
            <person name="Ohkuma M."/>
        </authorList>
    </citation>
    <scope>NUCLEOTIDE SEQUENCE</scope>
    <source>
        <strain evidence="2">JCM 4122</strain>
    </source>
</reference>
<evidence type="ECO:0000313" key="2">
    <source>
        <dbReference type="EMBL" id="GHG12803.1"/>
    </source>
</evidence>
<dbReference type="EMBL" id="BNBE01000002">
    <property type="protein sequence ID" value="GHG12803.1"/>
    <property type="molecule type" value="Genomic_DNA"/>
</dbReference>